<dbReference type="PANTHER" id="PTHR45339">
    <property type="entry name" value="HYBRID SIGNAL TRANSDUCTION HISTIDINE KINASE J"/>
    <property type="match status" value="1"/>
</dbReference>
<feature type="compositionally biased region" description="Low complexity" evidence="6">
    <location>
        <begin position="207"/>
        <end position="225"/>
    </location>
</feature>
<feature type="domain" description="Response regulatory" evidence="7">
    <location>
        <begin position="641"/>
        <end position="791"/>
    </location>
</feature>
<dbReference type="EMBL" id="WUBL01000022">
    <property type="protein sequence ID" value="KAF2970497.1"/>
    <property type="molecule type" value="Genomic_DNA"/>
</dbReference>
<dbReference type="InterPro" id="IPR001789">
    <property type="entry name" value="Sig_transdc_resp-reg_receiver"/>
</dbReference>
<gene>
    <name evidence="8" type="ORF">GQX73_g3062</name>
</gene>
<dbReference type="PANTHER" id="PTHR45339:SF1">
    <property type="entry name" value="HYBRID SIGNAL TRANSDUCTION HISTIDINE KINASE J"/>
    <property type="match status" value="1"/>
</dbReference>
<evidence type="ECO:0000256" key="4">
    <source>
        <dbReference type="PROSITE-ProRule" id="PRU00169"/>
    </source>
</evidence>
<feature type="region of interest" description="Disordered" evidence="6">
    <location>
        <begin position="263"/>
        <end position="288"/>
    </location>
</feature>
<comment type="caution">
    <text evidence="8">The sequence shown here is derived from an EMBL/GenBank/DDBJ whole genome shotgun (WGS) entry which is preliminary data.</text>
</comment>
<proteinExistence type="inferred from homology"/>
<dbReference type="CDD" id="cd17546">
    <property type="entry name" value="REC_hyHK_CKI1_RcsC-like"/>
    <property type="match status" value="1"/>
</dbReference>
<evidence type="ECO:0000256" key="2">
    <source>
        <dbReference type="ARBA" id="ARBA00023012"/>
    </source>
</evidence>
<organism evidence="8 9">
    <name type="scientific">Xylaria multiplex</name>
    <dbReference type="NCBI Taxonomy" id="323545"/>
    <lineage>
        <taxon>Eukaryota</taxon>
        <taxon>Fungi</taxon>
        <taxon>Dikarya</taxon>
        <taxon>Ascomycota</taxon>
        <taxon>Pezizomycotina</taxon>
        <taxon>Sordariomycetes</taxon>
        <taxon>Xylariomycetidae</taxon>
        <taxon>Xylariales</taxon>
        <taxon>Xylariaceae</taxon>
        <taxon>Xylaria</taxon>
    </lineage>
</organism>
<keyword evidence="1 4" id="KW-0597">Phosphoprotein</keyword>
<comment type="similarity">
    <text evidence="3">Belongs to the SSK1 family.</text>
</comment>
<dbReference type="InterPro" id="IPR011006">
    <property type="entry name" value="CheY-like_superfamily"/>
</dbReference>
<name>A0A7C8NAA8_9PEZI</name>
<keyword evidence="9" id="KW-1185">Reference proteome</keyword>
<dbReference type="AlphaFoldDB" id="A0A7C8NAA8"/>
<evidence type="ECO:0000259" key="7">
    <source>
        <dbReference type="PROSITE" id="PS50110"/>
    </source>
</evidence>
<evidence type="ECO:0000256" key="6">
    <source>
        <dbReference type="SAM" id="MobiDB-lite"/>
    </source>
</evidence>
<keyword evidence="2" id="KW-0902">Two-component regulatory system</keyword>
<evidence type="ECO:0000313" key="8">
    <source>
        <dbReference type="EMBL" id="KAF2970497.1"/>
    </source>
</evidence>
<dbReference type="Proteomes" id="UP000481858">
    <property type="component" value="Unassembled WGS sequence"/>
</dbReference>
<feature type="compositionally biased region" description="Pro residues" evidence="6">
    <location>
        <begin position="606"/>
        <end position="628"/>
    </location>
</feature>
<dbReference type="Pfam" id="PF00072">
    <property type="entry name" value="Response_reg"/>
    <property type="match status" value="1"/>
</dbReference>
<feature type="compositionally biased region" description="Basic residues" evidence="6">
    <location>
        <begin position="584"/>
        <end position="593"/>
    </location>
</feature>
<dbReference type="InParanoid" id="A0A7C8NAA8"/>
<protein>
    <recommendedName>
        <fullName evidence="7">Response regulatory domain-containing protein</fullName>
    </recommendedName>
</protein>
<dbReference type="FunFam" id="3.40.50.2300:FF:000146">
    <property type="entry name" value="Putative two-component response regulator SSK1p"/>
    <property type="match status" value="1"/>
</dbReference>
<dbReference type="PROSITE" id="PS50110">
    <property type="entry name" value="RESPONSE_REGULATORY"/>
    <property type="match status" value="1"/>
</dbReference>
<dbReference type="SUPFAM" id="SSF52172">
    <property type="entry name" value="CheY-like"/>
    <property type="match status" value="1"/>
</dbReference>
<feature type="region of interest" description="Disordered" evidence="6">
    <location>
        <begin position="199"/>
        <end position="225"/>
    </location>
</feature>
<feature type="coiled-coil region" evidence="5">
    <location>
        <begin position="848"/>
        <end position="882"/>
    </location>
</feature>
<feature type="compositionally biased region" description="Basic and acidic residues" evidence="6">
    <location>
        <begin position="104"/>
        <end position="115"/>
    </location>
</feature>
<feature type="region of interest" description="Disordered" evidence="6">
    <location>
        <begin position="559"/>
        <end position="633"/>
    </location>
</feature>
<feature type="region of interest" description="Disordered" evidence="6">
    <location>
        <begin position="74"/>
        <end position="186"/>
    </location>
</feature>
<evidence type="ECO:0000256" key="5">
    <source>
        <dbReference type="SAM" id="Coils"/>
    </source>
</evidence>
<feature type="compositionally biased region" description="Polar residues" evidence="6">
    <location>
        <begin position="594"/>
        <end position="604"/>
    </location>
</feature>
<feature type="modified residue" description="4-aspartylphosphate" evidence="4">
    <location>
        <position position="690"/>
    </location>
</feature>
<dbReference type="SMART" id="SM00448">
    <property type="entry name" value="REC"/>
    <property type="match status" value="1"/>
</dbReference>
<feature type="compositionally biased region" description="Polar residues" evidence="6">
    <location>
        <begin position="559"/>
        <end position="582"/>
    </location>
</feature>
<keyword evidence="5" id="KW-0175">Coiled coil</keyword>
<sequence>MGNLKARIKATLLRRDSRRLSPSPSKNSFGRDYISSASTHTQPGYDASDECSDYRLCGSSRSLSLSLSLSQDRATSKSGSSLSHDNSQTHAHTHTHTCTPDANVSDHVDKSRNDKSGQVQVQVHRTNDGDGDGDSPADSPDRPVPGPDPDPVQARVKTSAKIAPPSLPAGSDPAATALNSKSNATPDLGNDLHNLVLNSPSSRIGSATMPTAPTHAASPASNTTTTAASATVTNTTTNTAAAAKGTTIVADTSAVTAIPSIHEHPATPSTLPSTSPDFEATSSEPPPTTFINVEYTSDDIVGLTDDNIYSPSVLTPLTSSPLRPPLSPAFSRPLGPLRRQSILPPHQTDLVRALLNGHTNDLELDPVDFDQQALLPVMVTTKIWVKRPLASATLITINEDDLVDDVREQILRKYANSLGRQYDAPDLTLRICNREQQTSRILQPDEPIAKVIDSYYPNSQTVDDALLIDIPSRRTPKASPNPRFYADDRPHESGTDYFPPYPPTSHSHHAVTTALVAGQHTLHFPPSMSIVSGNQLPPMPSPGGSRRLAINRPSVQRMHTASPVTTVASIHTPQAGAASTGTHKYPRPVRSRTHSGASSDQSNHPPAAPPIPTPPPVERTATPPPRVSVPPSLHTAVPPINILIVEDNMINLRLLEAFVKRLKVRWQTAVNGREAVDKWRAGGFHLVLMDIQLPIMNGLEATREIRRIEKVNSIGVFSSSASSPPDEVLPEPAEEDKLANTEMFKSPVIIVALTASSLQSDRHEALAAGCNDFLTKPVNFDWLQRKVKEWGCMQALIDFDGWRKWKDFSQKTQENEAAKKSAAASKAKPYTWVYPPARVVFEILKPIIEALIDDVANAERAVRVAEQQARAAEQRVRGKNARIKNQPYDTWQLIANALTALGMPNTP</sequence>
<feature type="compositionally biased region" description="Polar residues" evidence="6">
    <location>
        <begin position="74"/>
        <end position="88"/>
    </location>
</feature>
<reference evidence="8 9" key="1">
    <citation type="submission" date="2019-12" db="EMBL/GenBank/DDBJ databases">
        <title>Draft genome sequence of the ascomycete Xylaria multiplex DSM 110363.</title>
        <authorList>
            <person name="Buettner E."/>
            <person name="Kellner H."/>
        </authorList>
    </citation>
    <scope>NUCLEOTIDE SEQUENCE [LARGE SCALE GENOMIC DNA]</scope>
    <source>
        <strain evidence="8 9">DSM 110363</strain>
    </source>
</reference>
<feature type="compositionally biased region" description="Low complexity" evidence="6">
    <location>
        <begin position="267"/>
        <end position="276"/>
    </location>
</feature>
<evidence type="ECO:0000256" key="1">
    <source>
        <dbReference type="ARBA" id="ARBA00022553"/>
    </source>
</evidence>
<dbReference type="GO" id="GO:0000156">
    <property type="term" value="F:phosphorelay response regulator activity"/>
    <property type="evidence" value="ECO:0007669"/>
    <property type="project" value="UniProtKB-ARBA"/>
</dbReference>
<dbReference type="OrthoDB" id="21225at2759"/>
<feature type="region of interest" description="Disordered" evidence="6">
    <location>
        <begin position="1"/>
        <end position="49"/>
    </location>
</feature>
<accession>A0A7C8NAA8</accession>
<dbReference type="Gene3D" id="3.40.50.2300">
    <property type="match status" value="1"/>
</dbReference>
<evidence type="ECO:0000313" key="9">
    <source>
        <dbReference type="Proteomes" id="UP000481858"/>
    </source>
</evidence>
<evidence type="ECO:0000256" key="3">
    <source>
        <dbReference type="ARBA" id="ARBA00093463"/>
    </source>
</evidence>